<dbReference type="GO" id="GO:0008808">
    <property type="term" value="F:cardiolipin synthase activity"/>
    <property type="evidence" value="ECO:0007669"/>
    <property type="project" value="UniProtKB-UniRule"/>
</dbReference>
<protein>
    <recommendedName>
        <fullName evidence="12 13">Cardiolipin synthase</fullName>
        <shortName evidence="12">CL synthase</shortName>
        <ecNumber evidence="12 13">2.7.8.-</ecNumber>
    </recommendedName>
</protein>
<feature type="active site" evidence="12">
    <location>
        <position position="393"/>
    </location>
</feature>
<keyword evidence="6" id="KW-0677">Repeat</keyword>
<keyword evidence="5 12" id="KW-0812">Transmembrane</keyword>
<dbReference type="InterPro" id="IPR027379">
    <property type="entry name" value="CLS_N"/>
</dbReference>
<keyword evidence="9 12" id="KW-0472">Membrane</keyword>
<feature type="active site" evidence="12">
    <location>
        <position position="224"/>
    </location>
</feature>
<feature type="active site" evidence="12">
    <location>
        <position position="219"/>
    </location>
</feature>
<comment type="catalytic activity">
    <reaction evidence="12">
        <text>2 a 1,2-diacyl-sn-glycero-3-phospho-(1'-sn-glycerol) = a cardiolipin + glycerol</text>
        <dbReference type="Rhea" id="RHEA:31451"/>
        <dbReference type="ChEBI" id="CHEBI:17754"/>
        <dbReference type="ChEBI" id="CHEBI:62237"/>
        <dbReference type="ChEBI" id="CHEBI:64716"/>
    </reaction>
</comment>
<dbReference type="EC" id="2.7.8.-" evidence="12 13"/>
<evidence type="ECO:0000256" key="3">
    <source>
        <dbReference type="ARBA" id="ARBA00022516"/>
    </source>
</evidence>
<dbReference type="Gene3D" id="3.30.870.10">
    <property type="entry name" value="Endonuclease Chain A"/>
    <property type="match status" value="2"/>
</dbReference>
<dbReference type="InterPro" id="IPR025202">
    <property type="entry name" value="PLD-like_dom"/>
</dbReference>
<dbReference type="SMART" id="SM00155">
    <property type="entry name" value="PLDc"/>
    <property type="match status" value="2"/>
</dbReference>
<evidence type="ECO:0000313" key="15">
    <source>
        <dbReference type="EMBL" id="AYQ73803.1"/>
    </source>
</evidence>
<evidence type="ECO:0000256" key="7">
    <source>
        <dbReference type="ARBA" id="ARBA00022989"/>
    </source>
</evidence>
<keyword evidence="8 12" id="KW-0443">Lipid metabolism</keyword>
<feature type="transmembrane region" description="Helical" evidence="12">
    <location>
        <begin position="31"/>
        <end position="51"/>
    </location>
</feature>
<evidence type="ECO:0000256" key="1">
    <source>
        <dbReference type="ARBA" id="ARBA00004651"/>
    </source>
</evidence>
<reference evidence="15 16" key="1">
    <citation type="submission" date="2018-10" db="EMBL/GenBank/DDBJ databases">
        <title>Genome Sequence of Cohnella sp.</title>
        <authorList>
            <person name="Srinivasan S."/>
            <person name="Kim M.K."/>
        </authorList>
    </citation>
    <scope>NUCLEOTIDE SEQUENCE [LARGE SCALE GENOMIC DNA]</scope>
    <source>
        <strain evidence="15 16">18JY8-7</strain>
    </source>
</reference>
<feature type="active site" evidence="12">
    <location>
        <position position="217"/>
    </location>
</feature>
<dbReference type="PANTHER" id="PTHR21248">
    <property type="entry name" value="CARDIOLIPIN SYNTHASE"/>
    <property type="match status" value="1"/>
</dbReference>
<evidence type="ECO:0000256" key="2">
    <source>
        <dbReference type="ARBA" id="ARBA00022475"/>
    </source>
</evidence>
<dbReference type="KEGG" id="coh:EAV92_15195"/>
<dbReference type="Pfam" id="PF13091">
    <property type="entry name" value="PLDc_2"/>
    <property type="match status" value="2"/>
</dbReference>
<dbReference type="RefSeq" id="WP_123041887.1">
    <property type="nucleotide sequence ID" value="NZ_CP033433.1"/>
</dbReference>
<evidence type="ECO:0000256" key="13">
    <source>
        <dbReference type="NCBIfam" id="TIGR04265"/>
    </source>
</evidence>
<comment type="caution">
    <text evidence="12">Lacks conserved residue(s) required for the propagation of feature annotation.</text>
</comment>
<evidence type="ECO:0000256" key="10">
    <source>
        <dbReference type="ARBA" id="ARBA00023209"/>
    </source>
</evidence>
<evidence type="ECO:0000256" key="8">
    <source>
        <dbReference type="ARBA" id="ARBA00023098"/>
    </source>
</evidence>
<dbReference type="NCBIfam" id="TIGR04265">
    <property type="entry name" value="bac_cardiolipin"/>
    <property type="match status" value="1"/>
</dbReference>
<name>A0A3G3K060_9BACL</name>
<dbReference type="PANTHER" id="PTHR21248:SF20">
    <property type="entry name" value="CARDIOLIPIN SYNTHASE YWIE-RELATED"/>
    <property type="match status" value="1"/>
</dbReference>
<comment type="function">
    <text evidence="12">Catalyzes the reversible phosphatidyl group transfer from one phosphatidylglycerol molecule to another to form cardiolipin (CL) (diphosphatidylglycerol) and glycerol.</text>
</comment>
<dbReference type="InterPro" id="IPR030874">
    <property type="entry name" value="Cardiolipin_synth_Firmi"/>
</dbReference>
<gene>
    <name evidence="15" type="primary">cls</name>
    <name evidence="15" type="ORF">EAV92_15195</name>
</gene>
<dbReference type="InterPro" id="IPR022924">
    <property type="entry name" value="Cardiolipin_synthase"/>
</dbReference>
<feature type="domain" description="PLD phosphodiesterase" evidence="14">
    <location>
        <begin position="388"/>
        <end position="415"/>
    </location>
</feature>
<feature type="active site" evidence="12">
    <location>
        <position position="395"/>
    </location>
</feature>
<dbReference type="SUPFAM" id="SSF56024">
    <property type="entry name" value="Phospholipase D/nuclease"/>
    <property type="match status" value="2"/>
</dbReference>
<dbReference type="EMBL" id="CP033433">
    <property type="protein sequence ID" value="AYQ73803.1"/>
    <property type="molecule type" value="Genomic_DNA"/>
</dbReference>
<dbReference type="GO" id="GO:0005886">
    <property type="term" value="C:plasma membrane"/>
    <property type="evidence" value="ECO:0007669"/>
    <property type="project" value="UniProtKB-SubCell"/>
</dbReference>
<keyword evidence="7 12" id="KW-1133">Transmembrane helix</keyword>
<dbReference type="InterPro" id="IPR001736">
    <property type="entry name" value="PLipase_D/transphosphatidylase"/>
</dbReference>
<dbReference type="Pfam" id="PF13396">
    <property type="entry name" value="PLDc_N"/>
    <property type="match status" value="1"/>
</dbReference>
<comment type="subcellular location">
    <subcellularLocation>
        <location evidence="1 12">Cell membrane</location>
        <topology evidence="1 12">Multi-pass membrane protein</topology>
    </subcellularLocation>
</comment>
<proteinExistence type="inferred from homology"/>
<feature type="active site" evidence="12">
    <location>
        <position position="400"/>
    </location>
</feature>
<keyword evidence="2 12" id="KW-1003">Cell membrane</keyword>
<comment type="similarity">
    <text evidence="12">Belongs to the phospholipase D family. Cardiolipin synthase subfamily.</text>
</comment>
<dbReference type="CDD" id="cd09110">
    <property type="entry name" value="PLDc_CLS_1"/>
    <property type="match status" value="1"/>
</dbReference>
<evidence type="ECO:0000259" key="14">
    <source>
        <dbReference type="PROSITE" id="PS50035"/>
    </source>
</evidence>
<organism evidence="15 16">
    <name type="scientific">Cohnella candidum</name>
    <dbReference type="NCBI Taxonomy" id="2674991"/>
    <lineage>
        <taxon>Bacteria</taxon>
        <taxon>Bacillati</taxon>
        <taxon>Bacillota</taxon>
        <taxon>Bacilli</taxon>
        <taxon>Bacillales</taxon>
        <taxon>Paenibacillaceae</taxon>
        <taxon>Cohnella</taxon>
    </lineage>
</organism>
<evidence type="ECO:0000256" key="4">
    <source>
        <dbReference type="ARBA" id="ARBA00022679"/>
    </source>
</evidence>
<keyword evidence="11 12" id="KW-1208">Phospholipid metabolism</keyword>
<keyword evidence="4 12" id="KW-0808">Transferase</keyword>
<evidence type="ECO:0000313" key="16">
    <source>
        <dbReference type="Proteomes" id="UP000269097"/>
    </source>
</evidence>
<accession>A0A3G3K060</accession>
<dbReference type="CDD" id="cd09112">
    <property type="entry name" value="PLDc_CLS_2"/>
    <property type="match status" value="1"/>
</dbReference>
<evidence type="ECO:0000256" key="11">
    <source>
        <dbReference type="ARBA" id="ARBA00023264"/>
    </source>
</evidence>
<dbReference type="PROSITE" id="PS50035">
    <property type="entry name" value="PLD"/>
    <property type="match status" value="2"/>
</dbReference>
<dbReference type="FunFam" id="3.30.870.10:FF:000014">
    <property type="entry name" value="Cardiolipin synthase"/>
    <property type="match status" value="1"/>
</dbReference>
<dbReference type="Proteomes" id="UP000269097">
    <property type="component" value="Chromosome"/>
</dbReference>
<dbReference type="GO" id="GO:0032049">
    <property type="term" value="P:cardiolipin biosynthetic process"/>
    <property type="evidence" value="ECO:0007669"/>
    <property type="project" value="UniProtKB-UniRule"/>
</dbReference>
<keyword evidence="10 12" id="KW-0594">Phospholipid biosynthesis</keyword>
<evidence type="ECO:0000256" key="12">
    <source>
        <dbReference type="HAMAP-Rule" id="MF_01916"/>
    </source>
</evidence>
<dbReference type="HAMAP" id="MF_01916">
    <property type="entry name" value="Cardiolipin_synth_Cls"/>
    <property type="match status" value="1"/>
</dbReference>
<sequence length="475" mass="54296">MYWLIGVLVIFVFQAATILVLEYRRPANAMAWLFILFLFPIVGFVLYYFLAREYQRRRRVRKRGGIDEQRRAEIIAKSHLIAQPEEMPSPEFAHQERLFKLLRKAGAAPITGCNKSRVLTNAENAYKAMLEAIRTATHHIHFSSYIIRDDETGRKFREELIRKAEAGVQVRVLYDGIGSITLNKKYFVPLVESGAECAVFFPLRPAFMKKRMNYRNHRKILVVDGTLGFVGGINLGDEYLGKHPRLGFWRDTHLALEGDAVYGLQEVFLKDWETATRHNPKDPAYFPVHQCTGKEAVQIVAGGPNRRDDAIHETLFAALSVAKKRIWITTPYFIPDASIAMALKIAAMSGVDVRLIVPLVPDTYLVHAATLSYVDEMMSYGVRFWQYSRGFIHAKVVIVDDLMGSVGTANMDLRSFFSNFETNALLFDAERIAELERDFLQDLNDSREIELSSFRKRPRKVKAKQALARMLSPLL</sequence>
<feature type="domain" description="PLD phosphodiesterase" evidence="14">
    <location>
        <begin position="212"/>
        <end position="239"/>
    </location>
</feature>
<dbReference type="AlphaFoldDB" id="A0A3G3K060"/>
<keyword evidence="16" id="KW-1185">Reference proteome</keyword>
<keyword evidence="3 12" id="KW-0444">Lipid biosynthesis</keyword>
<evidence type="ECO:0000256" key="9">
    <source>
        <dbReference type="ARBA" id="ARBA00023136"/>
    </source>
</evidence>
<evidence type="ECO:0000256" key="5">
    <source>
        <dbReference type="ARBA" id="ARBA00022692"/>
    </source>
</evidence>
<evidence type="ECO:0000256" key="6">
    <source>
        <dbReference type="ARBA" id="ARBA00022737"/>
    </source>
</evidence>